<dbReference type="PROSITE" id="PS00213">
    <property type="entry name" value="LIPOCALIN"/>
    <property type="match status" value="1"/>
</dbReference>
<feature type="compositionally biased region" description="Polar residues" evidence="8">
    <location>
        <begin position="254"/>
        <end position="268"/>
    </location>
</feature>
<feature type="region of interest" description="Disordered" evidence="8">
    <location>
        <begin position="41"/>
        <end position="66"/>
    </location>
</feature>
<dbReference type="InterPro" id="IPR002345">
    <property type="entry name" value="Lipocalin"/>
</dbReference>
<dbReference type="PRINTS" id="PR01275">
    <property type="entry name" value="NGELATINASE"/>
</dbReference>
<protein>
    <submittedName>
        <fullName evidence="11">Neutrophil gelatinase-associated lipocalin isoform X1</fullName>
    </submittedName>
    <submittedName>
        <fullName evidence="12">Neutrophil gelatinase-associated lipocalin isoform X2</fullName>
    </submittedName>
</protein>
<keyword evidence="4" id="KW-0964">Secreted</keyword>
<evidence type="ECO:0000259" key="9">
    <source>
        <dbReference type="Pfam" id="PF00061"/>
    </source>
</evidence>
<evidence type="ECO:0000256" key="1">
    <source>
        <dbReference type="ARBA" id="ARBA00004613"/>
    </source>
</evidence>
<dbReference type="InterPro" id="IPR012674">
    <property type="entry name" value="Calycin"/>
</dbReference>
<dbReference type="CTD" id="3934"/>
<keyword evidence="7" id="KW-0325">Glycoprotein</keyword>
<dbReference type="Proteomes" id="UP000515202">
    <property type="component" value="Unplaced"/>
</dbReference>
<feature type="compositionally biased region" description="Low complexity" evidence="8">
    <location>
        <begin position="117"/>
        <end position="133"/>
    </location>
</feature>
<evidence type="ECO:0000313" key="10">
    <source>
        <dbReference type="Proteomes" id="UP000515202"/>
    </source>
</evidence>
<dbReference type="GeneID" id="105294823"/>
<dbReference type="Pfam" id="PF00061">
    <property type="entry name" value="Lipocalin"/>
    <property type="match status" value="1"/>
</dbReference>
<name>A0A6P6CMQ6_PTEVA</name>
<dbReference type="PANTHER" id="PTHR11430">
    <property type="entry name" value="LIPOCALIN"/>
    <property type="match status" value="1"/>
</dbReference>
<keyword evidence="3" id="KW-0813">Transport</keyword>
<evidence type="ECO:0000256" key="8">
    <source>
        <dbReference type="SAM" id="MobiDB-lite"/>
    </source>
</evidence>
<dbReference type="Gene3D" id="2.40.128.20">
    <property type="match status" value="1"/>
</dbReference>
<dbReference type="InterPro" id="IPR000566">
    <property type="entry name" value="Lipocln_cytosolic_FA-bd_dom"/>
</dbReference>
<sequence length="497" mass="53996">MGVGLWPGGRGLRCRPALFCPASVREVVTAFHLRAALAAPEPVTSDPDGDAGMPVEAGARGENDGFREAEDGVKLPLRRSGLSRVTSFPRGQYAKEKEEESCRETPDHTPQPGDQAPTTLPPGLGTLLGTQGTKENQPFRRARPVLTQATSRGPARGLGSKDPGMAEVEMPSAGVLGATAQAGEGCRAGRSRPVTAQPAGHLEPTANPAQSTGLQPPCGHRGPSHLHGCSPYTPQPGLGLSRGLLEVRDDSSTRSEPLTTNRANQSRRNGYRECQGTLCPCQRCGSPGSAAAQRPHPEIMPLGLLWLGLTLLGALQTQAQASTPNLIPAPPLLKVPLQQDFQDDQFQGKWYVVGLAGNAVSKEEQGKFKMYSTTYQLKEDHSYNVTSILFRDQNCDYFIRTFVPSSQPGQFSLGNIKAYPEVQSYTVRVVATNYHQFAMVFFKKVSKNKEYFKITLYGRTKELTPELKEDFVRFTKSLGLTDDHILFPVPIDKCIDE</sequence>
<accession>A0A6P6CMQ6</accession>
<keyword evidence="5" id="KW-0732">Signal</keyword>
<feature type="compositionally biased region" description="Basic and acidic residues" evidence="8">
    <location>
        <begin position="93"/>
        <end position="107"/>
    </location>
</feature>
<evidence type="ECO:0000256" key="6">
    <source>
        <dbReference type="ARBA" id="ARBA00023157"/>
    </source>
</evidence>
<evidence type="ECO:0000256" key="7">
    <source>
        <dbReference type="ARBA" id="ARBA00023180"/>
    </source>
</evidence>
<evidence type="ECO:0000256" key="4">
    <source>
        <dbReference type="ARBA" id="ARBA00022525"/>
    </source>
</evidence>
<organism evidence="10 12">
    <name type="scientific">Pteropus vampyrus</name>
    <name type="common">Large flying fox</name>
    <dbReference type="NCBI Taxonomy" id="132908"/>
    <lineage>
        <taxon>Eukaryota</taxon>
        <taxon>Metazoa</taxon>
        <taxon>Chordata</taxon>
        <taxon>Craniata</taxon>
        <taxon>Vertebrata</taxon>
        <taxon>Euteleostomi</taxon>
        <taxon>Mammalia</taxon>
        <taxon>Eutheria</taxon>
        <taxon>Laurasiatheria</taxon>
        <taxon>Chiroptera</taxon>
        <taxon>Yinpterochiroptera</taxon>
        <taxon>Pteropodoidea</taxon>
        <taxon>Pteropodidae</taxon>
        <taxon>Pteropodinae</taxon>
        <taxon>Pteropus</taxon>
    </lineage>
</organism>
<proteinExistence type="inferred from homology"/>
<keyword evidence="6" id="KW-1015">Disulfide bond</keyword>
<feature type="region of interest" description="Disordered" evidence="8">
    <location>
        <begin position="184"/>
        <end position="269"/>
    </location>
</feature>
<dbReference type="PANTHER" id="PTHR11430:SF13">
    <property type="entry name" value="NEUTROPHIL GELATINASE-ASSOCIATED LIPOCALIN"/>
    <property type="match status" value="1"/>
</dbReference>
<dbReference type="CDD" id="cd19457">
    <property type="entry name" value="lipocalin_2-like"/>
    <property type="match status" value="1"/>
</dbReference>
<dbReference type="InterPro" id="IPR003087">
    <property type="entry name" value="LCN2/LCN12"/>
</dbReference>
<feature type="domain" description="Lipocalin/cytosolic fatty-acid binding" evidence="9">
    <location>
        <begin position="347"/>
        <end position="489"/>
    </location>
</feature>
<dbReference type="OrthoDB" id="9048943at2759"/>
<evidence type="ECO:0000256" key="3">
    <source>
        <dbReference type="ARBA" id="ARBA00022448"/>
    </source>
</evidence>
<dbReference type="GO" id="GO:0036094">
    <property type="term" value="F:small molecule binding"/>
    <property type="evidence" value="ECO:0007669"/>
    <property type="project" value="InterPro"/>
</dbReference>
<feature type="region of interest" description="Disordered" evidence="8">
    <location>
        <begin position="84"/>
        <end position="167"/>
    </location>
</feature>
<dbReference type="GO" id="GO:0005615">
    <property type="term" value="C:extracellular space"/>
    <property type="evidence" value="ECO:0007669"/>
    <property type="project" value="TreeGrafter"/>
</dbReference>
<comment type="similarity">
    <text evidence="2">Belongs to the calycin superfamily. Lipocalin family.</text>
</comment>
<comment type="subcellular location">
    <subcellularLocation>
        <location evidence="1">Secreted</location>
    </subcellularLocation>
</comment>
<dbReference type="RefSeq" id="XP_023388781.1">
    <property type="nucleotide sequence ID" value="XM_023533013.1"/>
</dbReference>
<evidence type="ECO:0000256" key="2">
    <source>
        <dbReference type="ARBA" id="ARBA00006889"/>
    </source>
</evidence>
<evidence type="ECO:0000313" key="11">
    <source>
        <dbReference type="RefSeq" id="XP_011362516.2"/>
    </source>
</evidence>
<keyword evidence="10" id="KW-1185">Reference proteome</keyword>
<evidence type="ECO:0000313" key="12">
    <source>
        <dbReference type="RefSeq" id="XP_023388781.1"/>
    </source>
</evidence>
<dbReference type="AlphaFoldDB" id="A0A6P6CMQ6"/>
<dbReference type="KEGG" id="pvp:105294823"/>
<dbReference type="InterPro" id="IPR022272">
    <property type="entry name" value="Lipocalin_CS"/>
</dbReference>
<dbReference type="RefSeq" id="XP_011362516.2">
    <property type="nucleotide sequence ID" value="XM_011364214.2"/>
</dbReference>
<gene>
    <name evidence="11 12" type="primary">LCN2</name>
</gene>
<reference evidence="11 12" key="1">
    <citation type="submission" date="2025-04" db="UniProtKB">
        <authorList>
            <consortium name="RefSeq"/>
        </authorList>
    </citation>
    <scope>IDENTIFICATION</scope>
    <source>
        <tissue evidence="11 12">Kidney</tissue>
    </source>
</reference>
<evidence type="ECO:0000256" key="5">
    <source>
        <dbReference type="ARBA" id="ARBA00022729"/>
    </source>
</evidence>
<dbReference type="PRINTS" id="PR00179">
    <property type="entry name" value="LIPOCALIN"/>
</dbReference>
<dbReference type="SUPFAM" id="SSF50814">
    <property type="entry name" value="Lipocalins"/>
    <property type="match status" value="1"/>
</dbReference>